<dbReference type="InterPro" id="IPR008920">
    <property type="entry name" value="TF_FadR/GntR_C"/>
</dbReference>
<dbReference type="Gene3D" id="1.10.10.10">
    <property type="entry name" value="Winged helix-like DNA-binding domain superfamily/Winged helix DNA-binding domain"/>
    <property type="match status" value="1"/>
</dbReference>
<evidence type="ECO:0000256" key="1">
    <source>
        <dbReference type="ARBA" id="ARBA00023015"/>
    </source>
</evidence>
<dbReference type="GO" id="GO:0003700">
    <property type="term" value="F:DNA-binding transcription factor activity"/>
    <property type="evidence" value="ECO:0007669"/>
    <property type="project" value="InterPro"/>
</dbReference>
<dbReference type="PROSITE" id="PS50949">
    <property type="entry name" value="HTH_GNTR"/>
    <property type="match status" value="1"/>
</dbReference>
<accession>A0A5B9W2D5</accession>
<dbReference type="SUPFAM" id="SSF46785">
    <property type="entry name" value="Winged helix' DNA-binding domain"/>
    <property type="match status" value="1"/>
</dbReference>
<dbReference type="KEGG" id="agv:OJF2_29680"/>
<evidence type="ECO:0000256" key="3">
    <source>
        <dbReference type="ARBA" id="ARBA00023163"/>
    </source>
</evidence>
<dbReference type="PANTHER" id="PTHR43537:SF5">
    <property type="entry name" value="UXU OPERON TRANSCRIPTIONAL REGULATOR"/>
    <property type="match status" value="1"/>
</dbReference>
<keyword evidence="2" id="KW-0238">DNA-binding</keyword>
<evidence type="ECO:0000313" key="6">
    <source>
        <dbReference type="Proteomes" id="UP000324233"/>
    </source>
</evidence>
<dbReference type="SMART" id="SM00345">
    <property type="entry name" value="HTH_GNTR"/>
    <property type="match status" value="1"/>
</dbReference>
<keyword evidence="1" id="KW-0805">Transcription regulation</keyword>
<dbReference type="PRINTS" id="PR00035">
    <property type="entry name" value="HTHGNTR"/>
</dbReference>
<dbReference type="Pfam" id="PF07729">
    <property type="entry name" value="FCD"/>
    <property type="match status" value="1"/>
</dbReference>
<keyword evidence="6" id="KW-1185">Reference proteome</keyword>
<reference evidence="5 6" key="1">
    <citation type="submission" date="2019-08" db="EMBL/GenBank/DDBJ databases">
        <title>Deep-cultivation of Planctomycetes and their phenomic and genomic characterization uncovers novel biology.</title>
        <authorList>
            <person name="Wiegand S."/>
            <person name="Jogler M."/>
            <person name="Boedeker C."/>
            <person name="Pinto D."/>
            <person name="Vollmers J."/>
            <person name="Rivas-Marin E."/>
            <person name="Kohn T."/>
            <person name="Peeters S.H."/>
            <person name="Heuer A."/>
            <person name="Rast P."/>
            <person name="Oberbeckmann S."/>
            <person name="Bunk B."/>
            <person name="Jeske O."/>
            <person name="Meyerdierks A."/>
            <person name="Storesund J.E."/>
            <person name="Kallscheuer N."/>
            <person name="Luecker S."/>
            <person name="Lage O.M."/>
            <person name="Pohl T."/>
            <person name="Merkel B.J."/>
            <person name="Hornburger P."/>
            <person name="Mueller R.-W."/>
            <person name="Bruemmer F."/>
            <person name="Labrenz M."/>
            <person name="Spormann A.M."/>
            <person name="Op den Camp H."/>
            <person name="Overmann J."/>
            <person name="Amann R."/>
            <person name="Jetten M.S.M."/>
            <person name="Mascher T."/>
            <person name="Medema M.H."/>
            <person name="Devos D.P."/>
            <person name="Kaster A.-K."/>
            <person name="Ovreas L."/>
            <person name="Rohde M."/>
            <person name="Galperin M.Y."/>
            <person name="Jogler C."/>
        </authorList>
    </citation>
    <scope>NUCLEOTIDE SEQUENCE [LARGE SCALE GENOMIC DNA]</scope>
    <source>
        <strain evidence="5 6">OJF2</strain>
    </source>
</reference>
<dbReference type="InterPro" id="IPR036390">
    <property type="entry name" value="WH_DNA-bd_sf"/>
</dbReference>
<sequence precursor="true">MLDTVERPKLRDVVAGRLKSYIVDANLKPGDRLPTEADLAKQFGVSRLSLREATKSLEFLGILESRPGRGLSVGRVDMDRVTEYLGFHPALQELSPRVLIDTRIVVEAGVLPHVARRMAADPALHERLDAINARLGRSRGLAEGIELDREFHHQLIAASGLTPFQAFGDLLATFFRRYGRHLDASAAVRGHRVIIDALKAGDVAAADREIRTHIEFYLTLPEAPE</sequence>
<gene>
    <name evidence="5" type="primary">pdhR</name>
    <name evidence="5" type="ORF">OJF2_29680</name>
</gene>
<name>A0A5B9W2D5_9BACT</name>
<organism evidence="5 6">
    <name type="scientific">Aquisphaera giovannonii</name>
    <dbReference type="NCBI Taxonomy" id="406548"/>
    <lineage>
        <taxon>Bacteria</taxon>
        <taxon>Pseudomonadati</taxon>
        <taxon>Planctomycetota</taxon>
        <taxon>Planctomycetia</taxon>
        <taxon>Isosphaerales</taxon>
        <taxon>Isosphaeraceae</taxon>
        <taxon>Aquisphaera</taxon>
    </lineage>
</organism>
<dbReference type="EMBL" id="CP042997">
    <property type="protein sequence ID" value="QEH34429.1"/>
    <property type="molecule type" value="Genomic_DNA"/>
</dbReference>
<dbReference type="Proteomes" id="UP000324233">
    <property type="component" value="Chromosome"/>
</dbReference>
<dbReference type="InterPro" id="IPR011711">
    <property type="entry name" value="GntR_C"/>
</dbReference>
<dbReference type="InterPro" id="IPR036388">
    <property type="entry name" value="WH-like_DNA-bd_sf"/>
</dbReference>
<proteinExistence type="predicted"/>
<protein>
    <submittedName>
        <fullName evidence="5">Pyruvate dehydrogenase complex repressor</fullName>
    </submittedName>
</protein>
<dbReference type="SUPFAM" id="SSF48008">
    <property type="entry name" value="GntR ligand-binding domain-like"/>
    <property type="match status" value="1"/>
</dbReference>
<dbReference type="GO" id="GO:0003677">
    <property type="term" value="F:DNA binding"/>
    <property type="evidence" value="ECO:0007669"/>
    <property type="project" value="UniProtKB-KW"/>
</dbReference>
<dbReference type="PANTHER" id="PTHR43537">
    <property type="entry name" value="TRANSCRIPTIONAL REGULATOR, GNTR FAMILY"/>
    <property type="match status" value="1"/>
</dbReference>
<keyword evidence="3" id="KW-0804">Transcription</keyword>
<dbReference type="InterPro" id="IPR000524">
    <property type="entry name" value="Tscrpt_reg_HTH_GntR"/>
</dbReference>
<evidence type="ECO:0000256" key="2">
    <source>
        <dbReference type="ARBA" id="ARBA00023125"/>
    </source>
</evidence>
<evidence type="ECO:0000313" key="5">
    <source>
        <dbReference type="EMBL" id="QEH34429.1"/>
    </source>
</evidence>
<keyword evidence="5" id="KW-0670">Pyruvate</keyword>
<dbReference type="Gene3D" id="1.20.120.530">
    <property type="entry name" value="GntR ligand-binding domain-like"/>
    <property type="match status" value="1"/>
</dbReference>
<dbReference type="SMART" id="SM00895">
    <property type="entry name" value="FCD"/>
    <property type="match status" value="1"/>
</dbReference>
<evidence type="ECO:0000259" key="4">
    <source>
        <dbReference type="PROSITE" id="PS50949"/>
    </source>
</evidence>
<feature type="domain" description="HTH gntR-type" evidence="4">
    <location>
        <begin position="8"/>
        <end position="76"/>
    </location>
</feature>
<dbReference type="AlphaFoldDB" id="A0A5B9W2D5"/>
<dbReference type="Pfam" id="PF00392">
    <property type="entry name" value="GntR"/>
    <property type="match status" value="1"/>
</dbReference>
<dbReference type="CDD" id="cd07377">
    <property type="entry name" value="WHTH_GntR"/>
    <property type="match status" value="1"/>
</dbReference>